<dbReference type="PATRIC" id="fig|665952.3.peg.605"/>
<sequence>MLKMIDLYRKHLSGETFKGLSEMNLDHFPIKNPADLVGSSPGDYSISLKNI</sequence>
<gene>
    <name evidence="1" type="ORF">HMPREF1015_01394</name>
</gene>
<protein>
    <submittedName>
        <fullName evidence="1">Uncharacterized protein</fullName>
    </submittedName>
</protein>
<dbReference type="Proteomes" id="UP000011747">
    <property type="component" value="Unassembled WGS sequence"/>
</dbReference>
<keyword evidence="2" id="KW-1185">Reference proteome</keyword>
<comment type="caution">
    <text evidence="1">The sequence shown here is derived from an EMBL/GenBank/DDBJ whole genome shotgun (WGS) entry which is preliminary data.</text>
</comment>
<name>G9QI30_9BACI</name>
<dbReference type="EMBL" id="ACWF01000027">
    <property type="protein sequence ID" value="EHL79191.1"/>
    <property type="molecule type" value="Genomic_DNA"/>
</dbReference>
<dbReference type="HOGENOM" id="CLU_3095749_0_0_9"/>
<organism evidence="1 2">
    <name type="scientific">Bacillus smithii 7_3_47FAA</name>
    <dbReference type="NCBI Taxonomy" id="665952"/>
    <lineage>
        <taxon>Bacteria</taxon>
        <taxon>Bacillati</taxon>
        <taxon>Bacillota</taxon>
        <taxon>Bacilli</taxon>
        <taxon>Bacillales</taxon>
        <taxon>Bacillaceae</taxon>
        <taxon>Bacillus</taxon>
    </lineage>
</organism>
<accession>G9QI30</accession>
<dbReference type="AlphaFoldDB" id="G9QI30"/>
<evidence type="ECO:0000313" key="1">
    <source>
        <dbReference type="EMBL" id="EHL79191.1"/>
    </source>
</evidence>
<reference evidence="1 2" key="1">
    <citation type="submission" date="2011-09" db="EMBL/GenBank/DDBJ databases">
        <title>The Genome Sequence of Bacillus smithii 7_3_47FAA.</title>
        <authorList>
            <consortium name="The Broad Institute Genome Sequencing Platform"/>
            <person name="Earl A."/>
            <person name="Ward D."/>
            <person name="Feldgarden M."/>
            <person name="Gevers D."/>
            <person name="Daigneault M."/>
            <person name="Strauss J."/>
            <person name="Allen-Vercoe E."/>
            <person name="Young S.K."/>
            <person name="Zeng Q."/>
            <person name="Gargeya S."/>
            <person name="Fitzgerald M."/>
            <person name="Haas B."/>
            <person name="Abouelleil A."/>
            <person name="Alvarado L."/>
            <person name="Arachchi H.M."/>
            <person name="Berlin A."/>
            <person name="Brown A."/>
            <person name="Chapman S.B."/>
            <person name="Chen Z."/>
            <person name="Dunbar C."/>
            <person name="Freedman E."/>
            <person name="Gearin G."/>
            <person name="Goldberg J."/>
            <person name="Griggs A."/>
            <person name="Gujja S."/>
            <person name="Heiman D."/>
            <person name="Howarth C."/>
            <person name="Larson L."/>
            <person name="Lui A."/>
            <person name="MacDonald P.J.P."/>
            <person name="Montmayeur A."/>
            <person name="Murphy C."/>
            <person name="Neiman D."/>
            <person name="Pearson M."/>
            <person name="Priest M."/>
            <person name="Roberts A."/>
            <person name="Saif S."/>
            <person name="Shea T."/>
            <person name="Shenoy N."/>
            <person name="Sisk P."/>
            <person name="Stolte C."/>
            <person name="Sykes S."/>
            <person name="Wortman J."/>
            <person name="Nusbaum C."/>
            <person name="Birren B."/>
        </authorList>
    </citation>
    <scope>NUCLEOTIDE SEQUENCE [LARGE SCALE GENOMIC DNA]</scope>
    <source>
        <strain evidence="1 2">7_3_47FAA</strain>
    </source>
</reference>
<evidence type="ECO:0000313" key="2">
    <source>
        <dbReference type="Proteomes" id="UP000011747"/>
    </source>
</evidence>
<proteinExistence type="predicted"/>